<dbReference type="OrthoDB" id="10566050at2759"/>
<comment type="caution">
    <text evidence="2">The sequence shown here is derived from an EMBL/GenBank/DDBJ whole genome shotgun (WGS) entry which is preliminary data.</text>
</comment>
<gene>
    <name evidence="2" type="ORF">L249_3669</name>
</gene>
<reference evidence="2 3" key="1">
    <citation type="journal article" date="2015" name="BMC Genomics">
        <title>Insights from the genome of Ophiocordyceps polyrhachis-furcata to pathogenicity and host specificity in insect fungi.</title>
        <authorList>
            <person name="Wichadakul D."/>
            <person name="Kobmoo N."/>
            <person name="Ingsriswang S."/>
            <person name="Tangphatsornruang S."/>
            <person name="Chantasingh D."/>
            <person name="Luangsa-ard J.J."/>
            <person name="Eurwilaichitr L."/>
        </authorList>
    </citation>
    <scope>NUCLEOTIDE SEQUENCE [LARGE SCALE GENOMIC DNA]</scope>
    <source>
        <strain evidence="2 3">BCC 54312</strain>
    </source>
</reference>
<dbReference type="Proteomes" id="UP000253664">
    <property type="component" value="Unassembled WGS sequence"/>
</dbReference>
<accession>A0A367L4N9</accession>
<evidence type="ECO:0000256" key="1">
    <source>
        <dbReference type="SAM" id="MobiDB-lite"/>
    </source>
</evidence>
<keyword evidence="3" id="KW-1185">Reference proteome</keyword>
<dbReference type="EMBL" id="LKCN02000015">
    <property type="protein sequence ID" value="RCI09395.1"/>
    <property type="molecule type" value="Genomic_DNA"/>
</dbReference>
<feature type="region of interest" description="Disordered" evidence="1">
    <location>
        <begin position="81"/>
        <end position="107"/>
    </location>
</feature>
<organism evidence="2 3">
    <name type="scientific">Ophiocordyceps polyrhachis-furcata BCC 54312</name>
    <dbReference type="NCBI Taxonomy" id="1330021"/>
    <lineage>
        <taxon>Eukaryota</taxon>
        <taxon>Fungi</taxon>
        <taxon>Dikarya</taxon>
        <taxon>Ascomycota</taxon>
        <taxon>Pezizomycotina</taxon>
        <taxon>Sordariomycetes</taxon>
        <taxon>Hypocreomycetidae</taxon>
        <taxon>Hypocreales</taxon>
        <taxon>Ophiocordycipitaceae</taxon>
        <taxon>Ophiocordyceps</taxon>
    </lineage>
</organism>
<protein>
    <submittedName>
        <fullName evidence="2">Uncharacterized protein</fullName>
    </submittedName>
</protein>
<evidence type="ECO:0000313" key="3">
    <source>
        <dbReference type="Proteomes" id="UP000253664"/>
    </source>
</evidence>
<evidence type="ECO:0000313" key="2">
    <source>
        <dbReference type="EMBL" id="RCI09395.1"/>
    </source>
</evidence>
<dbReference type="AlphaFoldDB" id="A0A367L4N9"/>
<name>A0A367L4N9_9HYPO</name>
<sequence>MTGIEGVTTGPFEGVASPWRLEGATVASHSSAEPGGDQRAAAARGACVCVRECARVRVQALRSSLRTVAVAETPVGLVGRNPMPDSLESTSSAAAAPKRCTPSRSGAAQQRARAMILMVRTGQSLGRAG</sequence>
<proteinExistence type="predicted"/>